<keyword evidence="2" id="KW-0472">Membrane</keyword>
<evidence type="ECO:0000313" key="4">
    <source>
        <dbReference type="Proteomes" id="UP000887458"/>
    </source>
</evidence>
<feature type="transmembrane region" description="Helical" evidence="2">
    <location>
        <begin position="479"/>
        <end position="504"/>
    </location>
</feature>
<keyword evidence="2" id="KW-0812">Transmembrane</keyword>
<feature type="transmembrane region" description="Helical" evidence="2">
    <location>
        <begin position="1557"/>
        <end position="1576"/>
    </location>
</feature>
<feature type="transmembrane region" description="Helical" evidence="2">
    <location>
        <begin position="763"/>
        <end position="792"/>
    </location>
</feature>
<feature type="region of interest" description="Disordered" evidence="1">
    <location>
        <begin position="1244"/>
        <end position="1268"/>
    </location>
</feature>
<reference evidence="3 4" key="1">
    <citation type="journal article" date="2018" name="J. Allergy Clin. Immunol.">
        <title>High-quality assembly of Dermatophagoides pteronyssinus genome and transcriptome reveals a wide range of novel allergens.</title>
        <authorList>
            <person name="Liu X.Y."/>
            <person name="Yang K.Y."/>
            <person name="Wang M.Q."/>
            <person name="Kwok J.S."/>
            <person name="Zeng X."/>
            <person name="Yang Z."/>
            <person name="Xiao X.J."/>
            <person name="Lau C.P."/>
            <person name="Li Y."/>
            <person name="Huang Z.M."/>
            <person name="Ba J.G."/>
            <person name="Yim A.K."/>
            <person name="Ouyang C.Y."/>
            <person name="Ngai S.M."/>
            <person name="Chan T.F."/>
            <person name="Leung E.L."/>
            <person name="Liu L."/>
            <person name="Liu Z.G."/>
            <person name="Tsui S.K."/>
        </authorList>
    </citation>
    <scope>NUCLEOTIDE SEQUENCE [LARGE SCALE GENOMIC DNA]</scope>
    <source>
        <strain evidence="3">Derp</strain>
    </source>
</reference>
<keyword evidence="2" id="KW-1133">Transmembrane helix</keyword>
<evidence type="ECO:0000313" key="3">
    <source>
        <dbReference type="EMBL" id="KAH9422687.1"/>
    </source>
</evidence>
<proteinExistence type="predicted"/>
<feature type="compositionally biased region" description="Polar residues" evidence="1">
    <location>
        <begin position="653"/>
        <end position="677"/>
    </location>
</feature>
<feature type="compositionally biased region" description="Basic residues" evidence="1">
    <location>
        <begin position="682"/>
        <end position="693"/>
    </location>
</feature>
<feature type="compositionally biased region" description="Low complexity" evidence="1">
    <location>
        <begin position="15"/>
        <end position="24"/>
    </location>
</feature>
<feature type="region of interest" description="Disordered" evidence="1">
    <location>
        <begin position="1"/>
        <end position="24"/>
    </location>
</feature>
<reference evidence="3 4" key="2">
    <citation type="journal article" date="2022" name="Mol. Biol. Evol.">
        <title>Comparative Genomics Reveals Insights into the Divergent Evolution of Astigmatic Mites and Household Pest Adaptations.</title>
        <authorList>
            <person name="Xiong Q."/>
            <person name="Wan A.T."/>
            <person name="Liu X."/>
            <person name="Fung C.S."/>
            <person name="Xiao X."/>
            <person name="Malainual N."/>
            <person name="Hou J."/>
            <person name="Wang L."/>
            <person name="Wang M."/>
            <person name="Yang K.Y."/>
            <person name="Cui Y."/>
            <person name="Leung E.L."/>
            <person name="Nong W."/>
            <person name="Shin S.K."/>
            <person name="Au S.W."/>
            <person name="Jeong K.Y."/>
            <person name="Chew F.T."/>
            <person name="Hui J.H."/>
            <person name="Leung T.F."/>
            <person name="Tungtrongchitr A."/>
            <person name="Zhong N."/>
            <person name="Liu Z."/>
            <person name="Tsui S.K."/>
        </authorList>
    </citation>
    <scope>NUCLEOTIDE SEQUENCE [LARGE SCALE GENOMIC DNA]</scope>
    <source>
        <strain evidence="3">Derp</strain>
    </source>
</reference>
<accession>A0ABQ8JJL3</accession>
<comment type="caution">
    <text evidence="3">The sequence shown here is derived from an EMBL/GenBank/DDBJ whole genome shotgun (WGS) entry which is preliminary data.</text>
</comment>
<feature type="region of interest" description="Disordered" evidence="1">
    <location>
        <begin position="1746"/>
        <end position="1765"/>
    </location>
</feature>
<organism evidence="3 4">
    <name type="scientific">Dermatophagoides pteronyssinus</name>
    <name type="common">European house dust mite</name>
    <dbReference type="NCBI Taxonomy" id="6956"/>
    <lineage>
        <taxon>Eukaryota</taxon>
        <taxon>Metazoa</taxon>
        <taxon>Ecdysozoa</taxon>
        <taxon>Arthropoda</taxon>
        <taxon>Chelicerata</taxon>
        <taxon>Arachnida</taxon>
        <taxon>Acari</taxon>
        <taxon>Acariformes</taxon>
        <taxon>Sarcoptiformes</taxon>
        <taxon>Astigmata</taxon>
        <taxon>Psoroptidia</taxon>
        <taxon>Analgoidea</taxon>
        <taxon>Pyroglyphidae</taxon>
        <taxon>Dermatophagoidinae</taxon>
        <taxon>Dermatophagoides</taxon>
    </lineage>
</organism>
<feature type="transmembrane region" description="Helical" evidence="2">
    <location>
        <begin position="1069"/>
        <end position="1091"/>
    </location>
</feature>
<dbReference type="EMBL" id="NJHN03000036">
    <property type="protein sequence ID" value="KAH9422687.1"/>
    <property type="molecule type" value="Genomic_DNA"/>
</dbReference>
<feature type="region of interest" description="Disordered" evidence="1">
    <location>
        <begin position="637"/>
        <end position="694"/>
    </location>
</feature>
<sequence>MAALQSKSKSKSKSQKLPPQLAVATTTTSTITLSDYFGGNKDHGKKPILLDEEKTLMKILEESSTTTEDGGSFKRKRSIDDSLNEIQRNRKAAVKDKQKRREQQLLKVIKILAKDSRDFRKHRRLLRLDNDDDDDSDNDFDDDDDFSRTRTRTNENLIGKTVRSREATDPQLVRDLLDNLARHRERKTKISLIRSSRYSSTANYNHSICEYLDDHFSTKILSIDYYKRDQQLWIITNDSYIHRLLPLIPTDDRWDYQKIDSKKLNEKYPNLSLYDVKRILLMLIKEYEDYFLLFYQKYDGIGVYDIDGQENKLIDKIESSLRIEWNTFIDGEIKMIIDDYRLLIIKKQEKQIYQYYLFEIKIKTEILVEEQMGSILCTNDKNLNGSFCSMLSKHIVMNFFDGNQWNFIDRKGRIYQIDKYSFTNEFITKMNDIKLIENNIKTISNYFECYDENQIQTNNNHTIDNIDIIDDPEKINKTILIVIISIAVLISFIVLVLLLMWYVLYQKQQKLKRIIQQKQQKGWDIDKSKKTKLSLEMSKKRRTVGCLPYESISTKTENTKDENSFQNLDDLISISSFTDTFDEMSEKSFRPKSIKKIIIPTLTSPKQSWKNKMMSILPSTAATTMTTGITLSDYFTANDKDKDKDKKKTKTKSSSPRTISPDISQRNGESTNESSFSESHRTNRKAQLKAKQKRREERLIKVMKILAKDSEEFRKQRRLLRIDDKNLPQNLITRSRELKTDPKLIRDLLENLDRHRERKRRHWLFLMLNSNGIARVLNRLAMIFFIMMIMMIGCNSIRISKPGYKHAICSYMEYQFPSNILMIGYHQRDRQLWILTDDSYIHHLLPLKNMKNMTKWKYDNSIKIDENDQSIMMTNVDRIIMLSTDRNDYFLLISNDNNNITAYNLKKHEQLTIINEMSVQWKMFFKGEIIININDKLLIIVKQNHDTYELYMFENRLESLAPTIKLVKKSKINCKSFKKRSFCAMLSKKIVMNFFDGNHWNFINRKGQLYQIEKHFFIEEFLENIAKIDSIQNKIETIYEYFECYELLPNDTTIDNIEKSDTSSGGNTVFGFFIGFLMLIIILLLIFMFFFNGRKQFRHINKLKPKRWSSTISTDDDDDDKKSSRKTFDQQLKDLQKKISPKMMKKISNPKLIKKENILTVQSPKLFKDQNLIIPKRPISFENNNKMEWIEIIDNDDNDEPPKSTELHSKIITLSDFFGDDNEKLVTNEIKRKLVTRTPEIKLSRPQKSSISNNTDKQKQEKGSEEDDPSYYQTHFLHYNILYCYVWPVYNHPICSYLDNRFPATLLMIGYHQHDGHLWIITDDSYLHSLLPLKTMNNMIVWDYMNMDSVKISENGQSVWMKNIDQIIMMSAKSYDYFILIRNNHFYNAIACDLNKYGHLSIVNNMDIIDKQFFIEQPLITMNIDNDRLLLIKKQINNIYGLLLFENSRNSSLKKLFLIQNDTIDCQIYDKNLDGSFCSMLSKEIIMNFFDGYRWNFVDELGQLYRIEKHYFIGEFLSNITNIRMISNDSRTIFDYFDCHEHDCNNLKPEKNDDQNIIIILCIFIVIQFAVFTIIIQCCFCNQILQKMMGKNQKKNKSRSTLNDITYGKTVKKSSISPIISSIFTPRLTSKSDSIELSSSSKLAVMSSEPEKKSPIKKMKRKRIIRSLQRFSSKQKISSKSSLDDKIRSKFSPKKILPLMTSQITCSDYYNQNSNENSLEAIQKKIKANSKVKKFKRLKANINYKSESNQKSNLFTPTTRTTSDY</sequence>
<evidence type="ECO:0000256" key="1">
    <source>
        <dbReference type="SAM" id="MobiDB-lite"/>
    </source>
</evidence>
<gene>
    <name evidence="3" type="ORF">DERP_003364</name>
</gene>
<feature type="compositionally biased region" description="Polar residues" evidence="1">
    <location>
        <begin position="1246"/>
        <end position="1255"/>
    </location>
</feature>
<keyword evidence="4" id="KW-1185">Reference proteome</keyword>
<name>A0ABQ8JJL3_DERPT</name>
<evidence type="ECO:0000256" key="2">
    <source>
        <dbReference type="SAM" id="Phobius"/>
    </source>
</evidence>
<protein>
    <submittedName>
        <fullName evidence="3">Uncharacterized protein</fullName>
    </submittedName>
</protein>
<dbReference type="Proteomes" id="UP000887458">
    <property type="component" value="Unassembled WGS sequence"/>
</dbReference>